<reference evidence="9 10" key="1">
    <citation type="submission" date="2016-01" db="EMBL/GenBank/DDBJ databases">
        <authorList>
            <person name="Peeters C."/>
        </authorList>
    </citation>
    <scope>NUCLEOTIDE SEQUENCE [LARGE SCALE GENOMIC DNA]</scope>
    <source>
        <strain evidence="9">LMG 29315</strain>
    </source>
</reference>
<comment type="similarity">
    <text evidence="7">Belongs to the glycosyltransferase 87 family.</text>
</comment>
<feature type="transmembrane region" description="Helical" evidence="8">
    <location>
        <begin position="146"/>
        <end position="162"/>
    </location>
</feature>
<dbReference type="EMBL" id="FCNV02000010">
    <property type="protein sequence ID" value="SAL40577.1"/>
    <property type="molecule type" value="Genomic_DNA"/>
</dbReference>
<dbReference type="InterPro" id="IPR018584">
    <property type="entry name" value="GT87"/>
</dbReference>
<keyword evidence="4 8" id="KW-0812">Transmembrane</keyword>
<evidence type="ECO:0000256" key="5">
    <source>
        <dbReference type="ARBA" id="ARBA00022989"/>
    </source>
</evidence>
<dbReference type="GO" id="GO:0005886">
    <property type="term" value="C:plasma membrane"/>
    <property type="evidence" value="ECO:0007669"/>
    <property type="project" value="UniProtKB-SubCell"/>
</dbReference>
<name>A0A658R1Y3_9BURK</name>
<evidence type="ECO:0000256" key="4">
    <source>
        <dbReference type="ARBA" id="ARBA00022692"/>
    </source>
</evidence>
<evidence type="ECO:0000256" key="1">
    <source>
        <dbReference type="ARBA" id="ARBA00004651"/>
    </source>
</evidence>
<feature type="transmembrane region" description="Helical" evidence="8">
    <location>
        <begin position="119"/>
        <end position="139"/>
    </location>
</feature>
<keyword evidence="3" id="KW-0808">Transferase</keyword>
<keyword evidence="5 8" id="KW-1133">Transmembrane helix</keyword>
<dbReference type="RefSeq" id="WP_040050333.1">
    <property type="nucleotide sequence ID" value="NZ_FCNV02000010.1"/>
</dbReference>
<feature type="transmembrane region" description="Helical" evidence="8">
    <location>
        <begin position="291"/>
        <end position="312"/>
    </location>
</feature>
<comment type="caution">
    <text evidence="9">The sequence shown here is derived from an EMBL/GenBank/DDBJ whole genome shotgun (WGS) entry which is preliminary data.</text>
</comment>
<feature type="transmembrane region" description="Helical" evidence="8">
    <location>
        <begin position="365"/>
        <end position="385"/>
    </location>
</feature>
<dbReference type="AlphaFoldDB" id="A0A658R1Y3"/>
<dbReference type="OrthoDB" id="9125478at2"/>
<feature type="transmembrane region" description="Helical" evidence="8">
    <location>
        <begin position="192"/>
        <end position="216"/>
    </location>
</feature>
<evidence type="ECO:0000256" key="3">
    <source>
        <dbReference type="ARBA" id="ARBA00022679"/>
    </source>
</evidence>
<accession>A0A658R1Y3</accession>
<organism evidence="9 10">
    <name type="scientific">Caballeronia concitans</name>
    <dbReference type="NCBI Taxonomy" id="1777133"/>
    <lineage>
        <taxon>Bacteria</taxon>
        <taxon>Pseudomonadati</taxon>
        <taxon>Pseudomonadota</taxon>
        <taxon>Betaproteobacteria</taxon>
        <taxon>Burkholderiales</taxon>
        <taxon>Burkholderiaceae</taxon>
        <taxon>Caballeronia</taxon>
    </lineage>
</organism>
<gene>
    <name evidence="9" type="ORF">AWB72_04256</name>
</gene>
<sequence length="421" mass="47014">MKSMPARKFRTPNLSLLAVALIVLSMTMLIARVPHLVRDSVARGVEWVGDFQNYYYAFFVLLKHPAESWALYERGHLVAFLRDAGVTHFTLANFYGYPPQFAAVFQWLAFWDMSTARTIWSLISMCSFVIACALTLSIAYRGHSRSVYVLLVAIVLLCRPIVDDIYWGQSNSLLFLMLAATFFLIERGNRYAAGFFLAMAIAFKITPLAVAGLLLVRKEWRVLISTFVVSIVLAWYTALQTGWQVVIGYYVHDLPRLNAVFARIGGAPFNSAIKGVLQTYSRRIAPMSAEAINLVSTLFGLAICLLACYLVWRRARDSRIDYALSTATMLAASPVIESVHMVVVLIPLLILIGTRMEEYRPNAGYAVPASVELSLCGLAIVLLMFSARSVTYTVAVLLVYFLCAMRYSASRSNRRMAATVP</sequence>
<dbReference type="Pfam" id="PF09594">
    <property type="entry name" value="GT87"/>
    <property type="match status" value="1"/>
</dbReference>
<evidence type="ECO:0000256" key="8">
    <source>
        <dbReference type="SAM" id="Phobius"/>
    </source>
</evidence>
<evidence type="ECO:0008006" key="11">
    <source>
        <dbReference type="Google" id="ProtNLM"/>
    </source>
</evidence>
<feature type="transmembrane region" description="Helical" evidence="8">
    <location>
        <begin position="391"/>
        <end position="409"/>
    </location>
</feature>
<keyword evidence="6 8" id="KW-0472">Membrane</keyword>
<evidence type="ECO:0000256" key="2">
    <source>
        <dbReference type="ARBA" id="ARBA00022475"/>
    </source>
</evidence>
<evidence type="ECO:0000256" key="6">
    <source>
        <dbReference type="ARBA" id="ARBA00023136"/>
    </source>
</evidence>
<feature type="transmembrane region" description="Helical" evidence="8">
    <location>
        <begin position="222"/>
        <end position="239"/>
    </location>
</feature>
<keyword evidence="10" id="KW-1185">Reference proteome</keyword>
<dbReference type="Proteomes" id="UP000198263">
    <property type="component" value="Unassembled WGS sequence"/>
</dbReference>
<dbReference type="GO" id="GO:0016758">
    <property type="term" value="F:hexosyltransferase activity"/>
    <property type="evidence" value="ECO:0007669"/>
    <property type="project" value="InterPro"/>
</dbReference>
<comment type="subcellular location">
    <subcellularLocation>
        <location evidence="1">Cell membrane</location>
        <topology evidence="1">Multi-pass membrane protein</topology>
    </subcellularLocation>
</comment>
<feature type="transmembrane region" description="Helical" evidence="8">
    <location>
        <begin position="332"/>
        <end position="353"/>
    </location>
</feature>
<keyword evidence="2" id="KW-1003">Cell membrane</keyword>
<proteinExistence type="inferred from homology"/>
<protein>
    <recommendedName>
        <fullName evidence="11">Polyprenol-phosphate-mannose-dependent alpha-(1-2)-phosphatidylinositol mannoside mannosyltransferase</fullName>
    </recommendedName>
</protein>
<evidence type="ECO:0000313" key="9">
    <source>
        <dbReference type="EMBL" id="SAL40577.1"/>
    </source>
</evidence>
<evidence type="ECO:0000313" key="10">
    <source>
        <dbReference type="Proteomes" id="UP000198263"/>
    </source>
</evidence>
<evidence type="ECO:0000256" key="7">
    <source>
        <dbReference type="ARBA" id="ARBA00024033"/>
    </source>
</evidence>